<evidence type="ECO:0000256" key="1">
    <source>
        <dbReference type="SAM" id="SignalP"/>
    </source>
</evidence>
<feature type="chain" id="PRO_5019211959" description="CLAVATA3/ESR (CLE)-related protein" evidence="1">
    <location>
        <begin position="25"/>
        <end position="82"/>
    </location>
</feature>
<organism evidence="2 3">
    <name type="scientific">Arachis hypogaea</name>
    <name type="common">Peanut</name>
    <dbReference type="NCBI Taxonomy" id="3818"/>
    <lineage>
        <taxon>Eukaryota</taxon>
        <taxon>Viridiplantae</taxon>
        <taxon>Streptophyta</taxon>
        <taxon>Embryophyta</taxon>
        <taxon>Tracheophyta</taxon>
        <taxon>Spermatophyta</taxon>
        <taxon>Magnoliopsida</taxon>
        <taxon>eudicotyledons</taxon>
        <taxon>Gunneridae</taxon>
        <taxon>Pentapetalae</taxon>
        <taxon>rosids</taxon>
        <taxon>fabids</taxon>
        <taxon>Fabales</taxon>
        <taxon>Fabaceae</taxon>
        <taxon>Papilionoideae</taxon>
        <taxon>50 kb inversion clade</taxon>
        <taxon>dalbergioids sensu lato</taxon>
        <taxon>Dalbergieae</taxon>
        <taxon>Pterocarpus clade</taxon>
        <taxon>Arachis</taxon>
    </lineage>
</organism>
<dbReference type="Proteomes" id="UP000289738">
    <property type="component" value="Chromosome B08"/>
</dbReference>
<comment type="caution">
    <text evidence="2">The sequence shown here is derived from an EMBL/GenBank/DDBJ whole genome shotgun (WGS) entry which is preliminary data.</text>
</comment>
<evidence type="ECO:0000313" key="3">
    <source>
        <dbReference type="Proteomes" id="UP000289738"/>
    </source>
</evidence>
<dbReference type="AlphaFoldDB" id="A0A444Y3W2"/>
<keyword evidence="3" id="KW-1185">Reference proteome</keyword>
<feature type="signal peptide" evidence="1">
    <location>
        <begin position="1"/>
        <end position="24"/>
    </location>
</feature>
<proteinExistence type="predicted"/>
<dbReference type="EMBL" id="SDMP01000018">
    <property type="protein sequence ID" value="RYQ96598.1"/>
    <property type="molecule type" value="Genomic_DNA"/>
</dbReference>
<protein>
    <recommendedName>
        <fullName evidence="4">CLAVATA3/ESR (CLE)-related protein</fullName>
    </recommendedName>
</protein>
<gene>
    <name evidence="2" type="ORF">Ahy_B08g092417</name>
</gene>
<keyword evidence="1" id="KW-0732">Signal</keyword>
<reference evidence="2 3" key="1">
    <citation type="submission" date="2019-01" db="EMBL/GenBank/DDBJ databases">
        <title>Sequencing of cultivated peanut Arachis hypogaea provides insights into genome evolution and oil improvement.</title>
        <authorList>
            <person name="Chen X."/>
        </authorList>
    </citation>
    <scope>NUCLEOTIDE SEQUENCE [LARGE SCALE GENOMIC DNA]</scope>
    <source>
        <strain evidence="3">cv. Fuhuasheng</strain>
        <tissue evidence="2">Leaves</tissue>
    </source>
</reference>
<evidence type="ECO:0008006" key="4">
    <source>
        <dbReference type="Google" id="ProtNLM"/>
    </source>
</evidence>
<sequence>MAIISWRVLCFVVLFTSILINHEARPVPSPQPPRRPTSLGHRVFVENAKQMLKEIIRRKQLLGTQYKINRLSPGGPNPHHHR</sequence>
<name>A0A444Y3W2_ARAHY</name>
<accession>A0A444Y3W2</accession>
<dbReference type="Gramene" id="arahy.Tifrunner.gnm2.ann2.Ah18g197800.1">
    <property type="protein sequence ID" value="arahy.Tifrunner.gnm2.ann2.Ah18g197800.1-CDS-1"/>
    <property type="gene ID" value="arahy.Tifrunner.gnm2.ann2.Ah18g197800"/>
</dbReference>
<evidence type="ECO:0000313" key="2">
    <source>
        <dbReference type="EMBL" id="RYQ96598.1"/>
    </source>
</evidence>